<dbReference type="RefSeq" id="WP_073281325.1">
    <property type="nucleotide sequence ID" value="NZ_FRAS01000002.1"/>
</dbReference>
<keyword evidence="2" id="KW-1185">Reference proteome</keyword>
<gene>
    <name evidence="1" type="ORF">SAMN02746009_00716</name>
</gene>
<dbReference type="OrthoDB" id="66316at2"/>
<protein>
    <submittedName>
        <fullName evidence="1">Uncharacterized protein</fullName>
    </submittedName>
</protein>
<reference evidence="2" key="1">
    <citation type="submission" date="2016-11" db="EMBL/GenBank/DDBJ databases">
        <authorList>
            <person name="Varghese N."/>
            <person name="Submissions S."/>
        </authorList>
    </citation>
    <scope>NUCLEOTIDE SEQUENCE [LARGE SCALE GENOMIC DNA]</scope>
    <source>
        <strain evidence="2">DSM 18569</strain>
    </source>
</reference>
<accession>A0A1M6RI81</accession>
<sequence length="153" mass="16672">MKIFEMKQALAGLQTVSFRLPSGEYLPAHFHVTEVGLVSKHFIDCGGVERRETVANFQLWEAGDYDHQLAPQKFLHILKLSEKILGSEDLDIEVEYQQATIGKFGLAFDGTDFVLTQKQTACLAQDACGVAPAQLVALPQLQMAACAPGSGCC</sequence>
<dbReference type="AlphaFoldDB" id="A0A1M6RI81"/>
<dbReference type="STRING" id="1121959.SAMN02746009_00716"/>
<name>A0A1M6RI81_9BACT</name>
<dbReference type="InterPro" id="IPR045534">
    <property type="entry name" value="DUF6428"/>
</dbReference>
<dbReference type="EMBL" id="FRAS01000002">
    <property type="protein sequence ID" value="SHK32116.1"/>
    <property type="molecule type" value="Genomic_DNA"/>
</dbReference>
<proteinExistence type="predicted"/>
<dbReference type="Proteomes" id="UP000183947">
    <property type="component" value="Unassembled WGS sequence"/>
</dbReference>
<evidence type="ECO:0000313" key="2">
    <source>
        <dbReference type="Proteomes" id="UP000183947"/>
    </source>
</evidence>
<organism evidence="1 2">
    <name type="scientific">Hymenobacter psychrotolerans DSM 18569</name>
    <dbReference type="NCBI Taxonomy" id="1121959"/>
    <lineage>
        <taxon>Bacteria</taxon>
        <taxon>Pseudomonadati</taxon>
        <taxon>Bacteroidota</taxon>
        <taxon>Cytophagia</taxon>
        <taxon>Cytophagales</taxon>
        <taxon>Hymenobacteraceae</taxon>
        <taxon>Hymenobacter</taxon>
    </lineage>
</organism>
<dbReference type="Pfam" id="PF20001">
    <property type="entry name" value="DUF6428"/>
    <property type="match status" value="1"/>
</dbReference>
<evidence type="ECO:0000313" key="1">
    <source>
        <dbReference type="EMBL" id="SHK32116.1"/>
    </source>
</evidence>